<reference evidence="2 3" key="2">
    <citation type="journal article" date="2010" name="Nucleic Acids Res.">
        <title>BeetleBase in 2010: revisions to provide comprehensive genomic information for Tribolium castaneum.</title>
        <authorList>
            <person name="Kim H.S."/>
            <person name="Murphy T."/>
            <person name="Xia J."/>
            <person name="Caragea D."/>
            <person name="Park Y."/>
            <person name="Beeman R.W."/>
            <person name="Lorenzen M.D."/>
            <person name="Butcher S."/>
            <person name="Manak J.R."/>
            <person name="Brown S.J."/>
        </authorList>
    </citation>
    <scope>GENOME REANNOTATION</scope>
    <source>
        <strain evidence="2 3">Georgia GA2</strain>
    </source>
</reference>
<protein>
    <submittedName>
        <fullName evidence="2">Uncharacterized protein</fullName>
    </submittedName>
</protein>
<evidence type="ECO:0000313" key="2">
    <source>
        <dbReference type="EMBL" id="KYB28084.1"/>
    </source>
</evidence>
<keyword evidence="1" id="KW-0732">Signal</keyword>
<dbReference type="InParanoid" id="A0A139WJL9"/>
<gene>
    <name evidence="2" type="primary">AUGUSTUS-3.0.2_32870</name>
    <name evidence="2" type="ORF">TcasGA2_TC032870</name>
</gene>
<dbReference type="EMBL" id="KQ971338">
    <property type="protein sequence ID" value="KYB28084.1"/>
    <property type="molecule type" value="Genomic_DNA"/>
</dbReference>
<evidence type="ECO:0000313" key="3">
    <source>
        <dbReference type="Proteomes" id="UP000007266"/>
    </source>
</evidence>
<sequence length="65" mass="7454">MDRFFIVLSIFILFNICLLLAVPVEQQSNSTQIKTISAINQSSNDTVCLYGFEYVNGTCREIFRK</sequence>
<reference evidence="2 3" key="1">
    <citation type="journal article" date="2008" name="Nature">
        <title>The genome of the model beetle and pest Tribolium castaneum.</title>
        <authorList>
            <consortium name="Tribolium Genome Sequencing Consortium"/>
            <person name="Richards S."/>
            <person name="Gibbs R.A."/>
            <person name="Weinstock G.M."/>
            <person name="Brown S.J."/>
            <person name="Denell R."/>
            <person name="Beeman R.W."/>
            <person name="Gibbs R."/>
            <person name="Beeman R.W."/>
            <person name="Brown S.J."/>
            <person name="Bucher G."/>
            <person name="Friedrich M."/>
            <person name="Grimmelikhuijzen C.J."/>
            <person name="Klingler M."/>
            <person name="Lorenzen M."/>
            <person name="Richards S."/>
            <person name="Roth S."/>
            <person name="Schroder R."/>
            <person name="Tautz D."/>
            <person name="Zdobnov E.M."/>
            <person name="Muzny D."/>
            <person name="Gibbs R.A."/>
            <person name="Weinstock G.M."/>
            <person name="Attaway T."/>
            <person name="Bell S."/>
            <person name="Buhay C.J."/>
            <person name="Chandrabose M.N."/>
            <person name="Chavez D."/>
            <person name="Clerk-Blankenburg K.P."/>
            <person name="Cree A."/>
            <person name="Dao M."/>
            <person name="Davis C."/>
            <person name="Chacko J."/>
            <person name="Dinh H."/>
            <person name="Dugan-Rocha S."/>
            <person name="Fowler G."/>
            <person name="Garner T.T."/>
            <person name="Garnes J."/>
            <person name="Gnirke A."/>
            <person name="Hawes A."/>
            <person name="Hernandez J."/>
            <person name="Hines S."/>
            <person name="Holder M."/>
            <person name="Hume J."/>
            <person name="Jhangiani S.N."/>
            <person name="Joshi V."/>
            <person name="Khan Z.M."/>
            <person name="Jackson L."/>
            <person name="Kovar C."/>
            <person name="Kowis A."/>
            <person name="Lee S."/>
            <person name="Lewis L.R."/>
            <person name="Margolis J."/>
            <person name="Morgan M."/>
            <person name="Nazareth L.V."/>
            <person name="Nguyen N."/>
            <person name="Okwuonu G."/>
            <person name="Parker D."/>
            <person name="Richards S."/>
            <person name="Ruiz S.J."/>
            <person name="Santibanez J."/>
            <person name="Savard J."/>
            <person name="Scherer S.E."/>
            <person name="Schneider B."/>
            <person name="Sodergren E."/>
            <person name="Tautz D."/>
            <person name="Vattahil S."/>
            <person name="Villasana D."/>
            <person name="White C.S."/>
            <person name="Wright R."/>
            <person name="Park Y."/>
            <person name="Beeman R.W."/>
            <person name="Lord J."/>
            <person name="Oppert B."/>
            <person name="Lorenzen M."/>
            <person name="Brown S."/>
            <person name="Wang L."/>
            <person name="Savard J."/>
            <person name="Tautz D."/>
            <person name="Richards S."/>
            <person name="Weinstock G."/>
            <person name="Gibbs R.A."/>
            <person name="Liu Y."/>
            <person name="Worley K."/>
            <person name="Weinstock G."/>
            <person name="Elsik C.G."/>
            <person name="Reese J.T."/>
            <person name="Elhaik E."/>
            <person name="Landan G."/>
            <person name="Graur D."/>
            <person name="Arensburger P."/>
            <person name="Atkinson P."/>
            <person name="Beeman R.W."/>
            <person name="Beidler J."/>
            <person name="Brown S.J."/>
            <person name="Demuth J.P."/>
            <person name="Drury D.W."/>
            <person name="Du Y.Z."/>
            <person name="Fujiwara H."/>
            <person name="Lorenzen M."/>
            <person name="Maselli V."/>
            <person name="Osanai M."/>
            <person name="Park Y."/>
            <person name="Robertson H.M."/>
            <person name="Tu Z."/>
            <person name="Wang J.J."/>
            <person name="Wang S."/>
            <person name="Richards S."/>
            <person name="Song H."/>
            <person name="Zhang L."/>
            <person name="Sodergren E."/>
            <person name="Werner D."/>
            <person name="Stanke M."/>
            <person name="Morgenstern B."/>
            <person name="Solovyev V."/>
            <person name="Kosarev P."/>
            <person name="Brown G."/>
            <person name="Chen H.C."/>
            <person name="Ermolaeva O."/>
            <person name="Hlavina W."/>
            <person name="Kapustin Y."/>
            <person name="Kiryutin B."/>
            <person name="Kitts P."/>
            <person name="Maglott D."/>
            <person name="Pruitt K."/>
            <person name="Sapojnikov V."/>
            <person name="Souvorov A."/>
            <person name="Mackey A.J."/>
            <person name="Waterhouse R.M."/>
            <person name="Wyder S."/>
            <person name="Zdobnov E.M."/>
            <person name="Zdobnov E.M."/>
            <person name="Wyder S."/>
            <person name="Kriventseva E.V."/>
            <person name="Kadowaki T."/>
            <person name="Bork P."/>
            <person name="Aranda M."/>
            <person name="Bao R."/>
            <person name="Beermann A."/>
            <person name="Berns N."/>
            <person name="Bolognesi R."/>
            <person name="Bonneton F."/>
            <person name="Bopp D."/>
            <person name="Brown S.J."/>
            <person name="Bucher G."/>
            <person name="Butts T."/>
            <person name="Chaumot A."/>
            <person name="Denell R.E."/>
            <person name="Ferrier D.E."/>
            <person name="Friedrich M."/>
            <person name="Gordon C.M."/>
            <person name="Jindra M."/>
            <person name="Klingler M."/>
            <person name="Lan Q."/>
            <person name="Lattorff H.M."/>
            <person name="Laudet V."/>
            <person name="von Levetsow C."/>
            <person name="Liu Z."/>
            <person name="Lutz R."/>
            <person name="Lynch J.A."/>
            <person name="da Fonseca R.N."/>
            <person name="Posnien N."/>
            <person name="Reuter R."/>
            <person name="Roth S."/>
            <person name="Savard J."/>
            <person name="Schinko J.B."/>
            <person name="Schmitt C."/>
            <person name="Schoppmeier M."/>
            <person name="Schroder R."/>
            <person name="Shippy T.D."/>
            <person name="Simonnet F."/>
            <person name="Marques-Souza H."/>
            <person name="Tautz D."/>
            <person name="Tomoyasu Y."/>
            <person name="Trauner J."/>
            <person name="Van der Zee M."/>
            <person name="Vervoort M."/>
            <person name="Wittkopp N."/>
            <person name="Wimmer E.A."/>
            <person name="Yang X."/>
            <person name="Jones A.K."/>
            <person name="Sattelle D.B."/>
            <person name="Ebert P.R."/>
            <person name="Nelson D."/>
            <person name="Scott J.G."/>
            <person name="Beeman R.W."/>
            <person name="Muthukrishnan S."/>
            <person name="Kramer K.J."/>
            <person name="Arakane Y."/>
            <person name="Beeman R.W."/>
            <person name="Zhu Q."/>
            <person name="Hogenkamp D."/>
            <person name="Dixit R."/>
            <person name="Oppert B."/>
            <person name="Jiang H."/>
            <person name="Zou Z."/>
            <person name="Marshall J."/>
            <person name="Elpidina E."/>
            <person name="Vinokurov K."/>
            <person name="Oppert C."/>
            <person name="Zou Z."/>
            <person name="Evans J."/>
            <person name="Lu Z."/>
            <person name="Zhao P."/>
            <person name="Sumathipala N."/>
            <person name="Altincicek B."/>
            <person name="Vilcinskas A."/>
            <person name="Williams M."/>
            <person name="Hultmark D."/>
            <person name="Hetru C."/>
            <person name="Jiang H."/>
            <person name="Grimmelikhuijzen C.J."/>
            <person name="Hauser F."/>
            <person name="Cazzamali G."/>
            <person name="Williamson M."/>
            <person name="Park Y."/>
            <person name="Li B."/>
            <person name="Tanaka Y."/>
            <person name="Predel R."/>
            <person name="Neupert S."/>
            <person name="Schachtner J."/>
            <person name="Verleyen P."/>
            <person name="Raible F."/>
            <person name="Bork P."/>
            <person name="Friedrich M."/>
            <person name="Walden K.K."/>
            <person name="Robertson H.M."/>
            <person name="Angeli S."/>
            <person name="Foret S."/>
            <person name="Bucher G."/>
            <person name="Schuetz S."/>
            <person name="Maleszka R."/>
            <person name="Wimmer E.A."/>
            <person name="Beeman R.W."/>
            <person name="Lorenzen M."/>
            <person name="Tomoyasu Y."/>
            <person name="Miller S.C."/>
            <person name="Grossmann D."/>
            <person name="Bucher G."/>
        </authorList>
    </citation>
    <scope>NUCLEOTIDE SEQUENCE [LARGE SCALE GENOMIC DNA]</scope>
    <source>
        <strain evidence="2 3">Georgia GA2</strain>
    </source>
</reference>
<accession>A0A139WJL9</accession>
<feature type="non-terminal residue" evidence="2">
    <location>
        <position position="65"/>
    </location>
</feature>
<feature type="signal peptide" evidence="1">
    <location>
        <begin position="1"/>
        <end position="21"/>
    </location>
</feature>
<dbReference type="AlphaFoldDB" id="A0A139WJL9"/>
<organism evidence="2 3">
    <name type="scientific">Tribolium castaneum</name>
    <name type="common">Red flour beetle</name>
    <dbReference type="NCBI Taxonomy" id="7070"/>
    <lineage>
        <taxon>Eukaryota</taxon>
        <taxon>Metazoa</taxon>
        <taxon>Ecdysozoa</taxon>
        <taxon>Arthropoda</taxon>
        <taxon>Hexapoda</taxon>
        <taxon>Insecta</taxon>
        <taxon>Pterygota</taxon>
        <taxon>Neoptera</taxon>
        <taxon>Endopterygota</taxon>
        <taxon>Coleoptera</taxon>
        <taxon>Polyphaga</taxon>
        <taxon>Cucujiformia</taxon>
        <taxon>Tenebrionidae</taxon>
        <taxon>Tenebrionidae incertae sedis</taxon>
        <taxon>Tribolium</taxon>
    </lineage>
</organism>
<proteinExistence type="predicted"/>
<dbReference type="Proteomes" id="UP000007266">
    <property type="component" value="Linkage group 4"/>
</dbReference>
<evidence type="ECO:0000256" key="1">
    <source>
        <dbReference type="SAM" id="SignalP"/>
    </source>
</evidence>
<keyword evidence="3" id="KW-1185">Reference proteome</keyword>
<feature type="chain" id="PRO_5007300112" evidence="1">
    <location>
        <begin position="22"/>
        <end position="65"/>
    </location>
</feature>
<name>A0A139WJL9_TRICA</name>